<dbReference type="PROSITE" id="PS50893">
    <property type="entry name" value="ABC_TRANSPORTER_2"/>
    <property type="match status" value="1"/>
</dbReference>
<evidence type="ECO:0000256" key="8">
    <source>
        <dbReference type="SAM" id="Phobius"/>
    </source>
</evidence>
<evidence type="ECO:0000313" key="12">
    <source>
        <dbReference type="Proteomes" id="UP000193083"/>
    </source>
</evidence>
<reference evidence="11 12" key="1">
    <citation type="submission" date="2017-04" db="EMBL/GenBank/DDBJ databases">
        <authorList>
            <person name="Afonso C.L."/>
            <person name="Miller P.J."/>
            <person name="Scott M.A."/>
            <person name="Spackman E."/>
            <person name="Goraichik I."/>
            <person name="Dimitrov K.M."/>
            <person name="Suarez D.L."/>
            <person name="Swayne D.E."/>
        </authorList>
    </citation>
    <scope>NUCLEOTIDE SEQUENCE [LARGE SCALE GENOMIC DNA]</scope>
    <source>
        <strain evidence="11 12">B5P</strain>
    </source>
</reference>
<dbReference type="PANTHER" id="PTHR11384">
    <property type="entry name" value="ATP-BINDING CASSETTE, SUB-FAMILY D MEMBER"/>
    <property type="match status" value="1"/>
</dbReference>
<evidence type="ECO:0000313" key="11">
    <source>
        <dbReference type="EMBL" id="SMH43136.1"/>
    </source>
</evidence>
<dbReference type="AlphaFoldDB" id="A0A1X7NZ85"/>
<keyword evidence="4" id="KW-0547">Nucleotide-binding</keyword>
<dbReference type="GO" id="GO:0005886">
    <property type="term" value="C:plasma membrane"/>
    <property type="evidence" value="ECO:0007669"/>
    <property type="project" value="UniProtKB-SubCell"/>
</dbReference>
<comment type="subcellular location">
    <subcellularLocation>
        <location evidence="1">Cell membrane</location>
        <topology evidence="1">Multi-pass membrane protein</topology>
    </subcellularLocation>
</comment>
<evidence type="ECO:0000256" key="1">
    <source>
        <dbReference type="ARBA" id="ARBA00004651"/>
    </source>
</evidence>
<dbReference type="SMART" id="SM00382">
    <property type="entry name" value="AAA"/>
    <property type="match status" value="1"/>
</dbReference>
<feature type="transmembrane region" description="Helical" evidence="8">
    <location>
        <begin position="274"/>
        <end position="298"/>
    </location>
</feature>
<feature type="domain" description="ABC transporter" evidence="9">
    <location>
        <begin position="371"/>
        <end position="582"/>
    </location>
</feature>
<dbReference type="SUPFAM" id="SSF52540">
    <property type="entry name" value="P-loop containing nucleoside triphosphate hydrolases"/>
    <property type="match status" value="1"/>
</dbReference>
<dbReference type="InterPro" id="IPR003593">
    <property type="entry name" value="AAA+_ATPase"/>
</dbReference>
<feature type="transmembrane region" description="Helical" evidence="8">
    <location>
        <begin position="150"/>
        <end position="171"/>
    </location>
</feature>
<evidence type="ECO:0000256" key="3">
    <source>
        <dbReference type="ARBA" id="ARBA00022692"/>
    </source>
</evidence>
<dbReference type="GO" id="GO:0005524">
    <property type="term" value="F:ATP binding"/>
    <property type="evidence" value="ECO:0007669"/>
    <property type="project" value="UniProtKB-KW"/>
</dbReference>
<keyword evidence="5 11" id="KW-0067">ATP-binding</keyword>
<protein>
    <submittedName>
        <fullName evidence="11">Putative ATP-binding cassette transporter</fullName>
    </submittedName>
</protein>
<keyword evidence="3 8" id="KW-0812">Transmembrane</keyword>
<dbReference type="OrthoDB" id="9810134at2"/>
<evidence type="ECO:0000256" key="6">
    <source>
        <dbReference type="ARBA" id="ARBA00022989"/>
    </source>
</evidence>
<feature type="transmembrane region" description="Helical" evidence="8">
    <location>
        <begin position="191"/>
        <end position="213"/>
    </location>
</feature>
<keyword evidence="2" id="KW-0813">Transport</keyword>
<gene>
    <name evidence="11" type="ORF">SAMN02982922_2841</name>
</gene>
<dbReference type="EMBL" id="FXBL01000004">
    <property type="protein sequence ID" value="SMH43136.1"/>
    <property type="molecule type" value="Genomic_DNA"/>
</dbReference>
<accession>A0A1X7NZ85</accession>
<evidence type="ECO:0000259" key="10">
    <source>
        <dbReference type="PROSITE" id="PS50929"/>
    </source>
</evidence>
<evidence type="ECO:0000259" key="9">
    <source>
        <dbReference type="PROSITE" id="PS50893"/>
    </source>
</evidence>
<keyword evidence="6 8" id="KW-1133">Transmembrane helix</keyword>
<proteinExistence type="predicted"/>
<evidence type="ECO:0000256" key="5">
    <source>
        <dbReference type="ARBA" id="ARBA00022840"/>
    </source>
</evidence>
<dbReference type="PROSITE" id="PS50929">
    <property type="entry name" value="ABC_TM1F"/>
    <property type="match status" value="1"/>
</dbReference>
<keyword evidence="12" id="KW-1185">Reference proteome</keyword>
<feature type="transmembrane region" description="Helical" evidence="8">
    <location>
        <begin position="30"/>
        <end position="53"/>
    </location>
</feature>
<evidence type="ECO:0000256" key="2">
    <source>
        <dbReference type="ARBA" id="ARBA00022448"/>
    </source>
</evidence>
<dbReference type="Proteomes" id="UP000193083">
    <property type="component" value="Unassembled WGS sequence"/>
</dbReference>
<sequence length="582" mass="63340">MDAVAPQGLRAQSATMWTALWASPVRRGILMLYFGITAVILATAFGQVLLNRWNQPFYDSLEKRDLAAFFDQLLVFAYIAGSLLVLNVAQAWLNQMLHIKLREGLARDLIGEWMKPRRAFRLGYAGEIGVNPDQRLHEDARHLADLTADLSIGLMQATILLASFVGVLWSISSNFTFIVGGRSFDIPGYMVWAAFFYASLGSGLSWLAGWPLIRLNEARYAREAELRFSLMRVNERVDAISLAGGEADEKARLERDLQTVLAAARRIMSAAVRLTWVTAGYGWITVVAPIVIASPVYFSGSLSFGGLMMAAAAFNQVNGALRWFIDNIGGIADWRATLLRIATFRTSVVAMDALHGSKERIAVVSDEPDGLTLDDLYVASPDGCARLSVPQAHIEAGGRLHIVGEPGAGKTLLFHAIAGLWPWGGGTIRLPKDRTVAFLPGQPFIPRGTLAGVLAYPLSTPIAKAEAERALERVGLTRLTGRLDEVVRWDRELSDDDQRLLAFARVLVQKPDFIVVDEALDALGDTARERVLDALGEALPGTALLTIGTVAPRDTRLGPVVGLRFDRNGKALGKEGAKVATA</sequence>
<name>A0A1X7NZ85_9HYPH</name>
<dbReference type="Gene3D" id="1.20.1560.10">
    <property type="entry name" value="ABC transporter type 1, transmembrane domain"/>
    <property type="match status" value="1"/>
</dbReference>
<dbReference type="Gene3D" id="3.40.50.300">
    <property type="entry name" value="P-loop containing nucleotide triphosphate hydrolases"/>
    <property type="match status" value="1"/>
</dbReference>
<evidence type="ECO:0000256" key="4">
    <source>
        <dbReference type="ARBA" id="ARBA00022741"/>
    </source>
</evidence>
<keyword evidence="7 8" id="KW-0472">Membrane</keyword>
<dbReference type="InterPro" id="IPR050835">
    <property type="entry name" value="ABC_transporter_sub-D"/>
</dbReference>
<organism evidence="11 12">
    <name type="scientific">Mesorhizobium australicum</name>
    <dbReference type="NCBI Taxonomy" id="536018"/>
    <lineage>
        <taxon>Bacteria</taxon>
        <taxon>Pseudomonadati</taxon>
        <taxon>Pseudomonadota</taxon>
        <taxon>Alphaproteobacteria</taxon>
        <taxon>Hyphomicrobiales</taxon>
        <taxon>Phyllobacteriaceae</taxon>
        <taxon>Mesorhizobium</taxon>
    </lineage>
</organism>
<dbReference type="SUPFAM" id="SSF90123">
    <property type="entry name" value="ABC transporter transmembrane region"/>
    <property type="match status" value="1"/>
</dbReference>
<dbReference type="InterPro" id="IPR003439">
    <property type="entry name" value="ABC_transporter-like_ATP-bd"/>
</dbReference>
<dbReference type="GO" id="GO:0016887">
    <property type="term" value="F:ATP hydrolysis activity"/>
    <property type="evidence" value="ECO:0007669"/>
    <property type="project" value="InterPro"/>
</dbReference>
<dbReference type="RefSeq" id="WP_085464741.1">
    <property type="nucleotide sequence ID" value="NZ_FXBL01000004.1"/>
</dbReference>
<evidence type="ECO:0000256" key="7">
    <source>
        <dbReference type="ARBA" id="ARBA00023136"/>
    </source>
</evidence>
<dbReference type="GO" id="GO:0140359">
    <property type="term" value="F:ABC-type transporter activity"/>
    <property type="evidence" value="ECO:0007669"/>
    <property type="project" value="InterPro"/>
</dbReference>
<dbReference type="Pfam" id="PF06472">
    <property type="entry name" value="ABC_membrane_2"/>
    <property type="match status" value="1"/>
</dbReference>
<dbReference type="InterPro" id="IPR036640">
    <property type="entry name" value="ABC1_TM_sf"/>
</dbReference>
<dbReference type="PANTHER" id="PTHR11384:SF59">
    <property type="entry name" value="LYSOSOMAL COBALAMIN TRANSPORTER ABCD4"/>
    <property type="match status" value="1"/>
</dbReference>
<feature type="transmembrane region" description="Helical" evidence="8">
    <location>
        <begin position="73"/>
        <end position="93"/>
    </location>
</feature>
<dbReference type="InterPro" id="IPR027417">
    <property type="entry name" value="P-loop_NTPase"/>
</dbReference>
<feature type="domain" description="ABC transmembrane type-1" evidence="10">
    <location>
        <begin position="34"/>
        <end position="333"/>
    </location>
</feature>
<dbReference type="InterPro" id="IPR011527">
    <property type="entry name" value="ABC1_TM_dom"/>
</dbReference>
<dbReference type="Pfam" id="PF00005">
    <property type="entry name" value="ABC_tran"/>
    <property type="match status" value="1"/>
</dbReference>